<dbReference type="InterPro" id="IPR011250">
    <property type="entry name" value="OMP/PagP_B-barrel"/>
</dbReference>
<dbReference type="STRING" id="1796497.GCE9029_00720"/>
<evidence type="ECO:0000256" key="1">
    <source>
        <dbReference type="SAM" id="MobiDB-lite"/>
    </source>
</evidence>
<feature type="compositionally biased region" description="Polar residues" evidence="1">
    <location>
        <begin position="12"/>
        <end position="22"/>
    </location>
</feature>
<evidence type="ECO:0000313" key="4">
    <source>
        <dbReference type="Proteomes" id="UP000071641"/>
    </source>
</evidence>
<dbReference type="SUPFAM" id="SSF56925">
    <property type="entry name" value="OMPA-like"/>
    <property type="match status" value="1"/>
</dbReference>
<dbReference type="EMBL" id="FIZX01000001">
    <property type="protein sequence ID" value="CZF78247.1"/>
    <property type="molecule type" value="Genomic_DNA"/>
</dbReference>
<sequence length="520" mass="56516">MFAFSQRENESARQNPSIFNSRPQRRFIGNASKGCQCQNCSAKEERRETSSILDKPVQLQMFSSGGLNSDAAEREADTVANRVMSKPSGQCSSCQQERQSALTSLSSPTIPTNLKSLLHSSGTPLAAPVRQDMESRFGYDFSGVRVHTDEQSANSASQLGARAFAVGSHIVFNRGEYKPESAAGQKTLAHELTHVLQQSKAGKSTTQMLSEADCAKSCTKKDGTKTATGKFSITVFADKEGSFLLLPATHKVGHAWIELQDDKGNYWSYGFWPKEGYDASDMKADVDGCVHHPDKTTHNENNPAKQTFELTAEQFAAAKKYAVDTCTKRPKYNLFGLQCTEFAKRALTAAGQGSAGGFGLIWESPNALASWIKTHALEIGFNITADTSADDKAGQGSAAFELKYRHQFYSLLGTKLRLYGVGRTELGSPIKLGSAGVGMELNAQKVYLPQLYVEAGGVFGDLNPNPGVDNFGAGITASAGLRYNIDELAFVGVEYNLVKDLVNKDPELHRMVFSVGFRLF</sequence>
<feature type="region of interest" description="Disordered" evidence="1">
    <location>
        <begin position="1"/>
        <end position="23"/>
    </location>
</feature>
<reference evidence="4" key="1">
    <citation type="submission" date="2016-02" db="EMBL/GenBank/DDBJ databases">
        <authorList>
            <person name="Rodrigo-Torres Lidia"/>
            <person name="Arahal R.David."/>
        </authorList>
    </citation>
    <scope>NUCLEOTIDE SEQUENCE [LARGE SCALE GENOMIC DNA]</scope>
    <source>
        <strain evidence="4">CECT 9029</strain>
    </source>
</reference>
<evidence type="ECO:0000313" key="3">
    <source>
        <dbReference type="EMBL" id="CZF78247.1"/>
    </source>
</evidence>
<proteinExistence type="predicted"/>
<keyword evidence="4" id="KW-1185">Reference proteome</keyword>
<dbReference type="AlphaFoldDB" id="A0A128EUI2"/>
<dbReference type="Pfam" id="PF13699">
    <property type="entry name" value="eCIS_core"/>
    <property type="match status" value="1"/>
</dbReference>
<dbReference type="Proteomes" id="UP000071641">
    <property type="component" value="Unassembled WGS sequence"/>
</dbReference>
<dbReference type="OrthoDB" id="5913938at2"/>
<evidence type="ECO:0000259" key="2">
    <source>
        <dbReference type="Pfam" id="PF13699"/>
    </source>
</evidence>
<feature type="domain" description="eCIS core" evidence="2">
    <location>
        <begin position="124"/>
        <end position="201"/>
    </location>
</feature>
<name>A0A128EUI2_9GAMM</name>
<protein>
    <recommendedName>
        <fullName evidence="2">eCIS core domain-containing protein</fullName>
    </recommendedName>
</protein>
<organism evidence="3 4">
    <name type="scientific">Grimontia celer</name>
    <dbReference type="NCBI Taxonomy" id="1796497"/>
    <lineage>
        <taxon>Bacteria</taxon>
        <taxon>Pseudomonadati</taxon>
        <taxon>Pseudomonadota</taxon>
        <taxon>Gammaproteobacteria</taxon>
        <taxon>Vibrionales</taxon>
        <taxon>Vibrionaceae</taxon>
        <taxon>Grimontia</taxon>
    </lineage>
</organism>
<dbReference type="InterPro" id="IPR025295">
    <property type="entry name" value="eCIS_core_dom"/>
</dbReference>
<gene>
    <name evidence="3" type="ORF">GCE9029_00720</name>
</gene>
<accession>A0A128EUI2</accession>